<accession>A0A1H4JYY8</accession>
<gene>
    <name evidence="1" type="ORF">SAMN04490203_0476</name>
</gene>
<evidence type="ECO:0000313" key="2">
    <source>
        <dbReference type="Proteomes" id="UP000183155"/>
    </source>
</evidence>
<organism evidence="1 2">
    <name type="scientific">Pseudomonas taetrolens</name>
    <dbReference type="NCBI Taxonomy" id="47884"/>
    <lineage>
        <taxon>Bacteria</taxon>
        <taxon>Pseudomonadati</taxon>
        <taxon>Pseudomonadota</taxon>
        <taxon>Gammaproteobacteria</taxon>
        <taxon>Pseudomonadales</taxon>
        <taxon>Pseudomonadaceae</taxon>
        <taxon>Pseudomonas</taxon>
    </lineage>
</organism>
<comment type="caution">
    <text evidence="1">The sequence shown here is derived from an EMBL/GenBank/DDBJ whole genome shotgun (WGS) entry which is preliminary data.</text>
</comment>
<proteinExistence type="predicted"/>
<keyword evidence="2" id="KW-1185">Reference proteome</keyword>
<dbReference type="Proteomes" id="UP000183155">
    <property type="component" value="Unassembled WGS sequence"/>
</dbReference>
<sequence>MACPLSQMVGLERGKQMPTDATQWCVYDMAPLAAAEGCDNAHTTPCKSPAHCEVARNLEQRLQVSCRLWTIIL</sequence>
<evidence type="ECO:0000313" key="1">
    <source>
        <dbReference type="EMBL" id="SEB51504.1"/>
    </source>
</evidence>
<dbReference type="EMBL" id="FNRS01000001">
    <property type="protein sequence ID" value="SEB51504.1"/>
    <property type="molecule type" value="Genomic_DNA"/>
</dbReference>
<name>A0A1H4JYY8_PSETA</name>
<protein>
    <submittedName>
        <fullName evidence="1">Uncharacterized protein</fullName>
    </submittedName>
</protein>
<reference evidence="1 2" key="1">
    <citation type="submission" date="2016-10" db="EMBL/GenBank/DDBJ databases">
        <authorList>
            <person name="Varghese N."/>
            <person name="Submissions S."/>
        </authorList>
    </citation>
    <scope>NUCLEOTIDE SEQUENCE [LARGE SCALE GENOMIC DNA]</scope>
    <source>
        <strain evidence="1 2">BS3652</strain>
    </source>
</reference>